<evidence type="ECO:0000313" key="1">
    <source>
        <dbReference type="EMBL" id="CAK0864500.1"/>
    </source>
</evidence>
<gene>
    <name evidence="1" type="ORF">PCOR1329_LOCUS52377</name>
</gene>
<keyword evidence="2" id="KW-1185">Reference proteome</keyword>
<protein>
    <submittedName>
        <fullName evidence="1">Uncharacterized protein</fullName>
    </submittedName>
</protein>
<name>A0ABN9UX33_9DINO</name>
<organism evidence="1 2">
    <name type="scientific">Prorocentrum cordatum</name>
    <dbReference type="NCBI Taxonomy" id="2364126"/>
    <lineage>
        <taxon>Eukaryota</taxon>
        <taxon>Sar</taxon>
        <taxon>Alveolata</taxon>
        <taxon>Dinophyceae</taxon>
        <taxon>Prorocentrales</taxon>
        <taxon>Prorocentraceae</taxon>
        <taxon>Prorocentrum</taxon>
    </lineage>
</organism>
<proteinExistence type="predicted"/>
<dbReference type="EMBL" id="CAUYUJ010016371">
    <property type="protein sequence ID" value="CAK0864500.1"/>
    <property type="molecule type" value="Genomic_DNA"/>
</dbReference>
<accession>A0ABN9UX33</accession>
<sequence length="113" mass="12624">MLGMWETDDCRLASRTFLLVSLDPRVHDASQPRLAMLQETCQFPFARVAHQEISIADWRDVAGRFVIALAGCCDEEDEQDSDRCQREPRVDLAAWQGVGCGLARAIAACEPDE</sequence>
<dbReference type="Proteomes" id="UP001189429">
    <property type="component" value="Unassembled WGS sequence"/>
</dbReference>
<evidence type="ECO:0000313" key="2">
    <source>
        <dbReference type="Proteomes" id="UP001189429"/>
    </source>
</evidence>
<reference evidence="1" key="1">
    <citation type="submission" date="2023-10" db="EMBL/GenBank/DDBJ databases">
        <authorList>
            <person name="Chen Y."/>
            <person name="Shah S."/>
            <person name="Dougan E. K."/>
            <person name="Thang M."/>
            <person name="Chan C."/>
        </authorList>
    </citation>
    <scope>NUCLEOTIDE SEQUENCE [LARGE SCALE GENOMIC DNA]</scope>
</reference>
<comment type="caution">
    <text evidence="1">The sequence shown here is derived from an EMBL/GenBank/DDBJ whole genome shotgun (WGS) entry which is preliminary data.</text>
</comment>